<name>A0A084Y1R0_9PROT</name>
<reference evidence="1 2" key="1">
    <citation type="submission" date="2014-07" db="EMBL/GenBank/DDBJ databases">
        <title>Expanding our view of genomic diversity in Candidatus Accumulibacter clades.</title>
        <authorList>
            <person name="Skennerton C.T."/>
            <person name="Barr J.J."/>
            <person name="Slater F.R."/>
            <person name="Bond P.L."/>
            <person name="Tyson G.W."/>
        </authorList>
    </citation>
    <scope>NUCLEOTIDE SEQUENCE [LARGE SCALE GENOMIC DNA]</scope>
    <source>
        <strain evidence="2">SK-01</strain>
    </source>
</reference>
<evidence type="ECO:0000313" key="1">
    <source>
        <dbReference type="EMBL" id="KFB68654.1"/>
    </source>
</evidence>
<proteinExistence type="predicted"/>
<accession>A0A084Y1R0</accession>
<protein>
    <submittedName>
        <fullName evidence="1">Uncharacterized protein</fullName>
    </submittedName>
</protein>
<dbReference type="AlphaFoldDB" id="A0A084Y1R0"/>
<evidence type="ECO:0000313" key="2">
    <source>
        <dbReference type="Proteomes" id="UP000019812"/>
    </source>
</evidence>
<sequence>MCPLFVVLNWRPFAPAALPAFVATMGTSDFPPPPLPSSLFRLVGKCAYSAPTMGSPGLLPILVVRLAAVVDPGWAQLTCHSVGCAVACWRLETIGPFQSGHFGTHNLHGRHYPLPLLLACFRTYASSVLLPLRLQGSIPGPWLAATGAGSPPARIYNIAQPQPRPDPIGVWDDLCRELLTSHHDF</sequence>
<dbReference type="Proteomes" id="UP000019812">
    <property type="component" value="Unassembled WGS sequence"/>
</dbReference>
<gene>
    <name evidence="1" type="ORF">CAPSK01_001507</name>
</gene>
<comment type="caution">
    <text evidence="1">The sequence shown here is derived from an EMBL/GenBank/DDBJ whole genome shotgun (WGS) entry which is preliminary data.</text>
</comment>
<dbReference type="EMBL" id="JDSS02000019">
    <property type="protein sequence ID" value="KFB68654.1"/>
    <property type="molecule type" value="Genomic_DNA"/>
</dbReference>
<organism evidence="1 2">
    <name type="scientific">Candidatus Accumulibacter vicinus</name>
    <dbReference type="NCBI Taxonomy" id="2954382"/>
    <lineage>
        <taxon>Bacteria</taxon>
        <taxon>Pseudomonadati</taxon>
        <taxon>Pseudomonadota</taxon>
        <taxon>Betaproteobacteria</taxon>
        <taxon>Candidatus Accumulibacter</taxon>
    </lineage>
</organism>